<organism evidence="2 3">
    <name type="scientific">Candidatus Andeanibacterium colombiense</name>
    <dbReference type="NCBI Taxonomy" id="3121345"/>
    <lineage>
        <taxon>Bacteria</taxon>
        <taxon>Pseudomonadati</taxon>
        <taxon>Pseudomonadota</taxon>
        <taxon>Alphaproteobacteria</taxon>
        <taxon>Sphingomonadales</taxon>
        <taxon>Sphingomonadaceae</taxon>
        <taxon>Candidatus Andeanibacterium</taxon>
    </lineage>
</organism>
<dbReference type="KEGG" id="acob:P0Y56_16085"/>
<feature type="transmembrane region" description="Helical" evidence="1">
    <location>
        <begin position="33"/>
        <end position="52"/>
    </location>
</feature>
<keyword evidence="1" id="KW-0812">Transmembrane</keyword>
<dbReference type="Proteomes" id="UP001218362">
    <property type="component" value="Chromosome"/>
</dbReference>
<reference evidence="2" key="1">
    <citation type="submission" date="2023-03" db="EMBL/GenBank/DDBJ databases">
        <title>Andean soil-derived lignocellulolytic bacterial consortium as a source of novel taxa and putative plastic-active enzymes.</title>
        <authorList>
            <person name="Diaz-Garcia L."/>
            <person name="Chuvochina M."/>
            <person name="Feuerriegel G."/>
            <person name="Bunk B."/>
            <person name="Sproer C."/>
            <person name="Streit W.R."/>
            <person name="Rodriguez L.M."/>
            <person name="Overmann J."/>
            <person name="Jimenez D.J."/>
        </authorList>
    </citation>
    <scope>NUCLEOTIDE SEQUENCE</scope>
    <source>
        <strain evidence="2">MAG 26</strain>
    </source>
</reference>
<dbReference type="AlphaFoldDB" id="A0AAJ5X5R6"/>
<gene>
    <name evidence="2" type="ORF">P0Y56_16085</name>
</gene>
<proteinExistence type="predicted"/>
<evidence type="ECO:0000256" key="1">
    <source>
        <dbReference type="SAM" id="Phobius"/>
    </source>
</evidence>
<sequence length="76" mass="8647">MTPEFLAWSHANFSFVIDGKYDMMSLNPLEMTNFEMCGTIAGVAGLFITFVLSRRNAKRQLPHSFTAQETEEDKLL</sequence>
<name>A0AAJ5X5R6_9SPHN</name>
<evidence type="ECO:0000313" key="2">
    <source>
        <dbReference type="EMBL" id="WEK46505.1"/>
    </source>
</evidence>
<protein>
    <submittedName>
        <fullName evidence="2">Uncharacterized protein</fullName>
    </submittedName>
</protein>
<keyword evidence="1" id="KW-0472">Membrane</keyword>
<evidence type="ECO:0000313" key="3">
    <source>
        <dbReference type="Proteomes" id="UP001218362"/>
    </source>
</evidence>
<dbReference type="EMBL" id="CP119316">
    <property type="protein sequence ID" value="WEK46505.1"/>
    <property type="molecule type" value="Genomic_DNA"/>
</dbReference>
<keyword evidence="1" id="KW-1133">Transmembrane helix</keyword>
<accession>A0AAJ5X5R6</accession>